<keyword evidence="2" id="KW-1185">Reference proteome</keyword>
<dbReference type="Proteomes" id="UP000320672">
    <property type="component" value="Chromosome"/>
</dbReference>
<proteinExistence type="predicted"/>
<dbReference type="AlphaFoldDB" id="A0A517M9J6"/>
<organism evidence="1 2">
    <name type="scientific">Roseimaritima multifibrata</name>
    <dbReference type="NCBI Taxonomy" id="1930274"/>
    <lineage>
        <taxon>Bacteria</taxon>
        <taxon>Pseudomonadati</taxon>
        <taxon>Planctomycetota</taxon>
        <taxon>Planctomycetia</taxon>
        <taxon>Pirellulales</taxon>
        <taxon>Pirellulaceae</taxon>
        <taxon>Roseimaritima</taxon>
    </lineage>
</organism>
<accession>A0A517M9J6</accession>
<reference evidence="1 2" key="1">
    <citation type="submission" date="2019-02" db="EMBL/GenBank/DDBJ databases">
        <title>Deep-cultivation of Planctomycetes and their phenomic and genomic characterization uncovers novel biology.</title>
        <authorList>
            <person name="Wiegand S."/>
            <person name="Jogler M."/>
            <person name="Boedeker C."/>
            <person name="Pinto D."/>
            <person name="Vollmers J."/>
            <person name="Rivas-Marin E."/>
            <person name="Kohn T."/>
            <person name="Peeters S.H."/>
            <person name="Heuer A."/>
            <person name="Rast P."/>
            <person name="Oberbeckmann S."/>
            <person name="Bunk B."/>
            <person name="Jeske O."/>
            <person name="Meyerdierks A."/>
            <person name="Storesund J.E."/>
            <person name="Kallscheuer N."/>
            <person name="Luecker S."/>
            <person name="Lage O.M."/>
            <person name="Pohl T."/>
            <person name="Merkel B.J."/>
            <person name="Hornburger P."/>
            <person name="Mueller R.-W."/>
            <person name="Bruemmer F."/>
            <person name="Labrenz M."/>
            <person name="Spormann A.M."/>
            <person name="Op den Camp H."/>
            <person name="Overmann J."/>
            <person name="Amann R."/>
            <person name="Jetten M.S.M."/>
            <person name="Mascher T."/>
            <person name="Medema M.H."/>
            <person name="Devos D.P."/>
            <person name="Kaster A.-K."/>
            <person name="Ovreas L."/>
            <person name="Rohde M."/>
            <person name="Galperin M.Y."/>
            <person name="Jogler C."/>
        </authorList>
    </citation>
    <scope>NUCLEOTIDE SEQUENCE [LARGE SCALE GENOMIC DNA]</scope>
    <source>
        <strain evidence="1 2">FF011L</strain>
    </source>
</reference>
<gene>
    <name evidence="1" type="ORF">FF011L_01870</name>
</gene>
<evidence type="ECO:0000313" key="2">
    <source>
        <dbReference type="Proteomes" id="UP000320672"/>
    </source>
</evidence>
<protein>
    <submittedName>
        <fullName evidence="1">Uncharacterized protein</fullName>
    </submittedName>
</protein>
<name>A0A517M9J6_9BACT</name>
<dbReference type="EMBL" id="CP036262">
    <property type="protein sequence ID" value="QDS91457.1"/>
    <property type="molecule type" value="Genomic_DNA"/>
</dbReference>
<sequence>MSNVIMIGCDLHGRNMLLRYAVGNGEAQQLSYDNDSSGRRRMVNRLKSLAQKPICKIRLLLLTPALKFTPRSEGYNCFLLSIKSTGC</sequence>
<dbReference type="KEGG" id="rml:FF011L_01870"/>
<evidence type="ECO:0000313" key="1">
    <source>
        <dbReference type="EMBL" id="QDS91457.1"/>
    </source>
</evidence>